<dbReference type="GO" id="GO:0000160">
    <property type="term" value="P:phosphorelay signal transduction system"/>
    <property type="evidence" value="ECO:0007669"/>
    <property type="project" value="InterPro"/>
</dbReference>
<evidence type="ECO:0000259" key="4">
    <source>
        <dbReference type="PROSITE" id="PS50110"/>
    </source>
</evidence>
<comment type="caution">
    <text evidence="9">The sequence shown here is derived from an EMBL/GenBank/DDBJ whole genome shotgun (WGS) entry which is preliminary data.</text>
</comment>
<feature type="domain" description="PAC" evidence="6">
    <location>
        <begin position="255"/>
        <end position="304"/>
    </location>
</feature>
<keyword evidence="3" id="KW-0175">Coiled coil</keyword>
<dbReference type="Proteomes" id="UP000705867">
    <property type="component" value="Unassembled WGS sequence"/>
</dbReference>
<dbReference type="SUPFAM" id="SSF55785">
    <property type="entry name" value="PYP-like sensor domain (PAS domain)"/>
    <property type="match status" value="2"/>
</dbReference>
<dbReference type="EMBL" id="JAIOIV010000127">
    <property type="protein sequence ID" value="MBZ0157741.1"/>
    <property type="molecule type" value="Genomic_DNA"/>
</dbReference>
<gene>
    <name evidence="9" type="ORF">K8I29_16215</name>
</gene>
<dbReference type="CDD" id="cd01949">
    <property type="entry name" value="GGDEF"/>
    <property type="match status" value="1"/>
</dbReference>
<evidence type="ECO:0000259" key="7">
    <source>
        <dbReference type="PROSITE" id="PS50883"/>
    </source>
</evidence>
<dbReference type="NCBIfam" id="TIGR00229">
    <property type="entry name" value="sensory_box"/>
    <property type="match status" value="2"/>
</dbReference>
<dbReference type="SMART" id="SM00086">
    <property type="entry name" value="PAC"/>
    <property type="match status" value="2"/>
</dbReference>
<sequence>MVTRLRVLVIEDSSVDTKLLIRELKQGGYEPVFKRVDTHKAVWDALREQQWDVVISDYKMPAFDGLEALSIVQESGLDLPFILISGKIDEETAVAAMKAGAHDYITKGKLGRLIPAIERELREAEVRRERTRVEKELQEYHNNLERIVQQRTAEWKTANEQLLLEIEERRRVEEALRESEQRLRRFYESGLIGVIYWDMSGTIKDANDKFLEMVGYTREELDAGKINWMHMTPTEYRHLDEQSVVELKATGVNKKPFEKEYIRKDGTRISILIAGAMLDKTRFNGVAFVLDITERRRAERSLHESKSFLERIMQSVTNAIYVVDLEGRFSQLNQAAAEMSGYLLEELKGVPFSILFDEETLPQIQKLFARIVVHGESIINYEIEIVRKDGIRRLVLASSVPLRIDGEITGVVGAAQDITDRKRMENEIRHLAHHDALTNLPNRKLFMDILHLELAESRRNRKKLAVFFLDLDRFKYINDTLGHTIGDNLLKEVAKRLRHSVRESDTVARIGGDEFNILMANIEHAEDVITIAQKILAQFKIPYLANDNHELYAATSIGISIYPDDSEDLEILFRNADIAMYHAKEQGGNTYQFYSSAMNIRSIERLKMEGFLRQSLTRGELAVYYQPKLTVDTRTILCAEALVRWQHPELGLLAPLSFIPVAEESGFIVDIDEWVLRTVCIQIKSWIEAGLPSLRISVNLSARQFQNPELVSTVAKILEETGVPPDCLDIEITEHVAMSNVERTADRLKELTEMGVHISIDDFGTGYSSLSYLKRFPVGKLKIDKSFIQDIATDPDDRAIISAVISMAHDMGMKVVAEGVETEEQLSFLQATRCDEAQGYLFSEPLSAEEFGKLIAAGR</sequence>
<dbReference type="CDD" id="cd00156">
    <property type="entry name" value="REC"/>
    <property type="match status" value="1"/>
</dbReference>
<feature type="domain" description="Response regulatory" evidence="4">
    <location>
        <begin position="6"/>
        <end position="122"/>
    </location>
</feature>
<dbReference type="PANTHER" id="PTHR44757">
    <property type="entry name" value="DIGUANYLATE CYCLASE DGCP"/>
    <property type="match status" value="1"/>
</dbReference>
<feature type="domain" description="GGDEF" evidence="8">
    <location>
        <begin position="462"/>
        <end position="596"/>
    </location>
</feature>
<dbReference type="SMART" id="SM00091">
    <property type="entry name" value="PAS"/>
    <property type="match status" value="2"/>
</dbReference>
<dbReference type="InterPro" id="IPR000160">
    <property type="entry name" value="GGDEF_dom"/>
</dbReference>
<name>A0A953M2H2_9BACT</name>
<dbReference type="GO" id="GO:0071732">
    <property type="term" value="P:cellular response to nitric oxide"/>
    <property type="evidence" value="ECO:0007669"/>
    <property type="project" value="UniProtKB-ARBA"/>
</dbReference>
<dbReference type="GO" id="GO:0071111">
    <property type="term" value="F:cyclic-guanylate-specific phosphodiesterase activity"/>
    <property type="evidence" value="ECO:0007669"/>
    <property type="project" value="UniProtKB-EC"/>
</dbReference>
<dbReference type="PROSITE" id="PS50112">
    <property type="entry name" value="PAS"/>
    <property type="match status" value="2"/>
</dbReference>
<dbReference type="AlphaFoldDB" id="A0A953M2H2"/>
<dbReference type="InterPro" id="IPR043128">
    <property type="entry name" value="Rev_trsase/Diguanyl_cyclase"/>
</dbReference>
<dbReference type="Pfam" id="PF00990">
    <property type="entry name" value="GGDEF"/>
    <property type="match status" value="1"/>
</dbReference>
<feature type="coiled-coil region" evidence="3">
    <location>
        <begin position="114"/>
        <end position="189"/>
    </location>
</feature>
<dbReference type="PROSITE" id="PS50883">
    <property type="entry name" value="EAL"/>
    <property type="match status" value="1"/>
</dbReference>
<dbReference type="GO" id="GO:0006355">
    <property type="term" value="P:regulation of DNA-templated transcription"/>
    <property type="evidence" value="ECO:0007669"/>
    <property type="project" value="InterPro"/>
</dbReference>
<dbReference type="InterPro" id="IPR029787">
    <property type="entry name" value="Nucleotide_cyclase"/>
</dbReference>
<organism evidence="9 10">
    <name type="scientific">Candidatus Nitrobium versatile</name>
    <dbReference type="NCBI Taxonomy" id="2884831"/>
    <lineage>
        <taxon>Bacteria</taxon>
        <taxon>Pseudomonadati</taxon>
        <taxon>Nitrospirota</taxon>
        <taxon>Nitrospiria</taxon>
        <taxon>Nitrospirales</taxon>
        <taxon>Nitrospiraceae</taxon>
        <taxon>Candidatus Nitrobium</taxon>
    </lineage>
</organism>
<dbReference type="InterPro" id="IPR001789">
    <property type="entry name" value="Sig_transdc_resp-reg_receiver"/>
</dbReference>
<evidence type="ECO:0000256" key="1">
    <source>
        <dbReference type="ARBA" id="ARBA00051114"/>
    </source>
</evidence>
<feature type="modified residue" description="4-aspartylphosphate" evidence="2">
    <location>
        <position position="57"/>
    </location>
</feature>
<dbReference type="SMART" id="SM00052">
    <property type="entry name" value="EAL"/>
    <property type="match status" value="1"/>
</dbReference>
<dbReference type="FunFam" id="3.30.70.270:FF:000001">
    <property type="entry name" value="Diguanylate cyclase domain protein"/>
    <property type="match status" value="1"/>
</dbReference>
<dbReference type="Gene3D" id="3.30.70.270">
    <property type="match status" value="1"/>
</dbReference>
<dbReference type="InterPro" id="IPR000700">
    <property type="entry name" value="PAS-assoc_C"/>
</dbReference>
<dbReference type="PANTHER" id="PTHR44757:SF2">
    <property type="entry name" value="BIOFILM ARCHITECTURE MAINTENANCE PROTEIN MBAA"/>
    <property type="match status" value="1"/>
</dbReference>
<feature type="domain" description="PAS" evidence="5">
    <location>
        <begin position="305"/>
        <end position="375"/>
    </location>
</feature>
<evidence type="ECO:0000259" key="5">
    <source>
        <dbReference type="PROSITE" id="PS50112"/>
    </source>
</evidence>
<dbReference type="PROSITE" id="PS50110">
    <property type="entry name" value="RESPONSE_REGULATORY"/>
    <property type="match status" value="1"/>
</dbReference>
<dbReference type="Pfam" id="PF00072">
    <property type="entry name" value="Response_reg"/>
    <property type="match status" value="1"/>
</dbReference>
<feature type="domain" description="PAS" evidence="5">
    <location>
        <begin position="179"/>
        <end position="221"/>
    </location>
</feature>
<dbReference type="Gene3D" id="3.40.50.2300">
    <property type="match status" value="1"/>
</dbReference>
<dbReference type="SUPFAM" id="SSF55073">
    <property type="entry name" value="Nucleotide cyclase"/>
    <property type="match status" value="1"/>
</dbReference>
<dbReference type="SUPFAM" id="SSF141868">
    <property type="entry name" value="EAL domain-like"/>
    <property type="match status" value="1"/>
</dbReference>
<dbReference type="Gene3D" id="3.20.20.450">
    <property type="entry name" value="EAL domain"/>
    <property type="match status" value="1"/>
</dbReference>
<dbReference type="SMART" id="SM00267">
    <property type="entry name" value="GGDEF"/>
    <property type="match status" value="1"/>
</dbReference>
<dbReference type="InterPro" id="IPR000014">
    <property type="entry name" value="PAS"/>
</dbReference>
<reference evidence="9" key="2">
    <citation type="submission" date="2021-08" db="EMBL/GenBank/DDBJ databases">
        <authorList>
            <person name="Dalcin Martins P."/>
        </authorList>
    </citation>
    <scope>NUCLEOTIDE SEQUENCE</scope>
    <source>
        <strain evidence="9">MAG_39</strain>
    </source>
</reference>
<dbReference type="InterPro" id="IPR011006">
    <property type="entry name" value="CheY-like_superfamily"/>
</dbReference>
<evidence type="ECO:0000313" key="9">
    <source>
        <dbReference type="EMBL" id="MBZ0157741.1"/>
    </source>
</evidence>
<evidence type="ECO:0000256" key="2">
    <source>
        <dbReference type="PROSITE-ProRule" id="PRU00169"/>
    </source>
</evidence>
<dbReference type="SMART" id="SM00448">
    <property type="entry name" value="REC"/>
    <property type="match status" value="1"/>
</dbReference>
<keyword evidence="2" id="KW-0597">Phosphoprotein</keyword>
<evidence type="ECO:0000313" key="10">
    <source>
        <dbReference type="Proteomes" id="UP000705867"/>
    </source>
</evidence>
<reference evidence="9" key="1">
    <citation type="journal article" date="2021" name="bioRxiv">
        <title>Unraveling nitrogen, sulfur and carbon metabolic pathways and microbial community transcriptional responses to substrate deprivation and toxicity stresses in a bioreactor mimicking anoxic brackish coastal sediment conditions.</title>
        <authorList>
            <person name="Martins P.D."/>
            <person name="Echeveste M.J."/>
            <person name="Arshad A."/>
            <person name="Kurth J."/>
            <person name="Ouboter H."/>
            <person name="Jetten M.S.M."/>
            <person name="Welte C.U."/>
        </authorList>
    </citation>
    <scope>NUCLEOTIDE SEQUENCE</scope>
    <source>
        <strain evidence="9">MAG_39</strain>
    </source>
</reference>
<dbReference type="InterPro" id="IPR001633">
    <property type="entry name" value="EAL_dom"/>
</dbReference>
<comment type="catalytic activity">
    <reaction evidence="1">
        <text>3',3'-c-di-GMP + H2O = 5'-phosphoguanylyl(3'-&gt;5')guanosine + H(+)</text>
        <dbReference type="Rhea" id="RHEA:24902"/>
        <dbReference type="ChEBI" id="CHEBI:15377"/>
        <dbReference type="ChEBI" id="CHEBI:15378"/>
        <dbReference type="ChEBI" id="CHEBI:58754"/>
        <dbReference type="ChEBI" id="CHEBI:58805"/>
        <dbReference type="EC" id="3.1.4.52"/>
    </reaction>
    <physiologicalReaction direction="left-to-right" evidence="1">
        <dbReference type="Rhea" id="RHEA:24903"/>
    </physiologicalReaction>
</comment>
<feature type="domain" description="PAC" evidence="6">
    <location>
        <begin position="379"/>
        <end position="430"/>
    </location>
</feature>
<evidence type="ECO:0000259" key="6">
    <source>
        <dbReference type="PROSITE" id="PS50113"/>
    </source>
</evidence>
<dbReference type="NCBIfam" id="TIGR00254">
    <property type="entry name" value="GGDEF"/>
    <property type="match status" value="1"/>
</dbReference>
<evidence type="ECO:0000259" key="8">
    <source>
        <dbReference type="PROSITE" id="PS50887"/>
    </source>
</evidence>
<dbReference type="PROSITE" id="PS50887">
    <property type="entry name" value="GGDEF"/>
    <property type="match status" value="1"/>
</dbReference>
<proteinExistence type="predicted"/>
<dbReference type="InterPro" id="IPR001610">
    <property type="entry name" value="PAC"/>
</dbReference>
<evidence type="ECO:0000256" key="3">
    <source>
        <dbReference type="SAM" id="Coils"/>
    </source>
</evidence>
<dbReference type="InterPro" id="IPR013767">
    <property type="entry name" value="PAS_fold"/>
</dbReference>
<dbReference type="InterPro" id="IPR052155">
    <property type="entry name" value="Biofilm_reg_signaling"/>
</dbReference>
<dbReference type="InterPro" id="IPR035919">
    <property type="entry name" value="EAL_sf"/>
</dbReference>
<protein>
    <submittedName>
        <fullName evidence="9">EAL domain-containing protein</fullName>
    </submittedName>
</protein>
<dbReference type="InterPro" id="IPR035965">
    <property type="entry name" value="PAS-like_dom_sf"/>
</dbReference>
<dbReference type="Pfam" id="PF13426">
    <property type="entry name" value="PAS_9"/>
    <property type="match status" value="1"/>
</dbReference>
<dbReference type="Pfam" id="PF00563">
    <property type="entry name" value="EAL"/>
    <property type="match status" value="1"/>
</dbReference>
<dbReference type="CDD" id="cd01948">
    <property type="entry name" value="EAL"/>
    <property type="match status" value="1"/>
</dbReference>
<accession>A0A953M2H2</accession>
<feature type="domain" description="EAL" evidence="7">
    <location>
        <begin position="605"/>
        <end position="859"/>
    </location>
</feature>
<dbReference type="Gene3D" id="3.30.450.20">
    <property type="entry name" value="PAS domain"/>
    <property type="match status" value="2"/>
</dbReference>
<dbReference type="FunFam" id="3.20.20.450:FF:000001">
    <property type="entry name" value="Cyclic di-GMP phosphodiesterase yahA"/>
    <property type="match status" value="1"/>
</dbReference>
<dbReference type="Pfam" id="PF00989">
    <property type="entry name" value="PAS"/>
    <property type="match status" value="1"/>
</dbReference>
<dbReference type="PROSITE" id="PS50113">
    <property type="entry name" value="PAC"/>
    <property type="match status" value="2"/>
</dbReference>
<dbReference type="CDD" id="cd00130">
    <property type="entry name" value="PAS"/>
    <property type="match status" value="2"/>
</dbReference>
<dbReference type="SUPFAM" id="SSF52172">
    <property type="entry name" value="CheY-like"/>
    <property type="match status" value="1"/>
</dbReference>